<feature type="domain" description="PpiC" evidence="7">
    <location>
        <begin position="147"/>
        <end position="237"/>
    </location>
</feature>
<dbReference type="SUPFAM" id="SSF109998">
    <property type="entry name" value="Triger factor/SurA peptide-binding domain-like"/>
    <property type="match status" value="1"/>
</dbReference>
<dbReference type="PANTHER" id="PTHR47245:SF2">
    <property type="entry name" value="PEPTIDYL-PROLYL CIS-TRANS ISOMERASE HP_0175-RELATED"/>
    <property type="match status" value="1"/>
</dbReference>
<dbReference type="Gene3D" id="1.10.8.1040">
    <property type="match status" value="1"/>
</dbReference>
<proteinExistence type="inferred from homology"/>
<comment type="similarity">
    <text evidence="2">Belongs to the PpiC/parvulin rotamase family.</text>
</comment>
<dbReference type="AlphaFoldDB" id="A0A272EQE4"/>
<sequence length="276" mass="30358">MKYSIRLIPAAILVLALAACSKSGNDEKTEAAASEPAATPAVLATVNGTKIPGALLEFIIAEQLPPGMQADEATRTKVREHLIQREALLQEARKAGTDKEEKVKTRMEFARDDQLLNAYIKEWLEKNPVTDEQLKADYDKKIEEIGSTEYKARHILVETEEAARELIGKLDKGAKFAALAKDSKDPGSKDHGGELDWARPVAFAPEFGAALKTLEKGKYTAEPVKTTFGYHVILLDDTRPASNPSLDDVKGQLSQEVQQENLKKHIDEVLAKAKVE</sequence>
<feature type="chain" id="PRO_5013148555" description="peptidylprolyl isomerase" evidence="6">
    <location>
        <begin position="19"/>
        <end position="276"/>
    </location>
</feature>
<dbReference type="GO" id="GO:0003755">
    <property type="term" value="F:peptidyl-prolyl cis-trans isomerase activity"/>
    <property type="evidence" value="ECO:0007669"/>
    <property type="project" value="UniProtKB-KW"/>
</dbReference>
<dbReference type="OrthoDB" id="14196at2"/>
<protein>
    <recommendedName>
        <fullName evidence="3">peptidylprolyl isomerase</fullName>
        <ecNumber evidence="3">5.2.1.8</ecNumber>
    </recommendedName>
</protein>
<evidence type="ECO:0000256" key="6">
    <source>
        <dbReference type="SAM" id="SignalP"/>
    </source>
</evidence>
<dbReference type="InterPro" id="IPR046357">
    <property type="entry name" value="PPIase_dom_sf"/>
</dbReference>
<keyword evidence="11" id="KW-1185">Reference proteome</keyword>
<reference evidence="8 11" key="1">
    <citation type="submission" date="2016-08" db="EMBL/GenBank/DDBJ databases">
        <title>Candidatus Dactylopiibacterium carminicum genome sequence.</title>
        <authorList>
            <person name="Ramirez-Puebla S.T."/>
            <person name="Ormeno-Orrillo E."/>
            <person name="Vera-Ponce De Leon A."/>
            <person name="Luis L."/>
            <person name="Sanchez-Flores A."/>
            <person name="Monica R."/>
            <person name="Martinez-Romero E."/>
        </authorList>
    </citation>
    <scope>NUCLEOTIDE SEQUENCE [LARGE SCALE GENOMIC DNA]</scope>
    <source>
        <strain evidence="8">END1</strain>
    </source>
</reference>
<evidence type="ECO:0000256" key="5">
    <source>
        <dbReference type="PROSITE-ProRule" id="PRU00278"/>
    </source>
</evidence>
<evidence type="ECO:0000313" key="10">
    <source>
        <dbReference type="Proteomes" id="UP000216107"/>
    </source>
</evidence>
<dbReference type="EC" id="5.2.1.8" evidence="3"/>
<feature type="signal peptide" evidence="6">
    <location>
        <begin position="1"/>
        <end position="18"/>
    </location>
</feature>
<keyword evidence="4 5" id="KW-0697">Rotamase</keyword>
<dbReference type="SUPFAM" id="SSF54534">
    <property type="entry name" value="FKBP-like"/>
    <property type="match status" value="1"/>
</dbReference>
<comment type="caution">
    <text evidence="9">The sequence shown here is derived from an EMBL/GenBank/DDBJ whole genome shotgun (WGS) entry which is preliminary data.</text>
</comment>
<evidence type="ECO:0000313" key="11">
    <source>
        <dbReference type="Proteomes" id="UP000623509"/>
    </source>
</evidence>
<evidence type="ECO:0000259" key="7">
    <source>
        <dbReference type="PROSITE" id="PS50198"/>
    </source>
</evidence>
<gene>
    <name evidence="8" type="ORF">BGI27_12750</name>
    <name evidence="9" type="ORF">CGU29_12005</name>
</gene>
<dbReference type="Pfam" id="PF13145">
    <property type="entry name" value="Rotamase_2"/>
    <property type="match status" value="1"/>
</dbReference>
<evidence type="ECO:0000313" key="9">
    <source>
        <dbReference type="EMBL" id="PAS92311.1"/>
    </source>
</evidence>
<evidence type="ECO:0000256" key="4">
    <source>
        <dbReference type="ARBA" id="ARBA00023110"/>
    </source>
</evidence>
<dbReference type="PROSITE" id="PS50198">
    <property type="entry name" value="PPIC_PPIASE_2"/>
    <property type="match status" value="1"/>
</dbReference>
<keyword evidence="6" id="KW-0732">Signal</keyword>
<dbReference type="InterPro" id="IPR050245">
    <property type="entry name" value="PrsA_foldase"/>
</dbReference>
<reference evidence="9 10" key="2">
    <citation type="submission" date="2017-07" db="EMBL/GenBank/DDBJ databases">
        <title>Candidatus Dactylopiibacterium carminicum, a nitrogen-fixing symbiont of the cochineal insect Dactylopius coccus and Dactylopius opuntiae (Hemiptera: Coccoidea: Dactylopiidae).</title>
        <authorList>
            <person name="Vera A."/>
        </authorList>
    </citation>
    <scope>NUCLEOTIDE SEQUENCE [LARGE SCALE GENOMIC DNA]</scope>
    <source>
        <strain evidence="9 10">NFDCM</strain>
    </source>
</reference>
<dbReference type="EMBL" id="MDUX01000045">
    <property type="protein sequence ID" value="KAF7598558.1"/>
    <property type="molecule type" value="Genomic_DNA"/>
</dbReference>
<dbReference type="InterPro" id="IPR000297">
    <property type="entry name" value="PPIase_PpiC"/>
</dbReference>
<organism evidence="9 10">
    <name type="scientific">Candidatus Dactylopiibacterium carminicum</name>
    <dbReference type="NCBI Taxonomy" id="857335"/>
    <lineage>
        <taxon>Bacteria</taxon>
        <taxon>Pseudomonadati</taxon>
        <taxon>Pseudomonadota</taxon>
        <taxon>Betaproteobacteria</taxon>
        <taxon>Rhodocyclales</taxon>
        <taxon>Rhodocyclaceae</taxon>
        <taxon>Candidatus Dactylopiibacterium</taxon>
    </lineage>
</organism>
<evidence type="ECO:0000313" key="8">
    <source>
        <dbReference type="EMBL" id="KAF7598558.1"/>
    </source>
</evidence>
<dbReference type="PANTHER" id="PTHR47245">
    <property type="entry name" value="PEPTIDYLPROLYL ISOMERASE"/>
    <property type="match status" value="1"/>
</dbReference>
<dbReference type="RefSeq" id="WP_095525254.1">
    <property type="nucleotide sequence ID" value="NZ_MDUX01000045.1"/>
</dbReference>
<evidence type="ECO:0000256" key="3">
    <source>
        <dbReference type="ARBA" id="ARBA00013194"/>
    </source>
</evidence>
<comment type="catalytic activity">
    <reaction evidence="1">
        <text>[protein]-peptidylproline (omega=180) = [protein]-peptidylproline (omega=0)</text>
        <dbReference type="Rhea" id="RHEA:16237"/>
        <dbReference type="Rhea" id="RHEA-COMP:10747"/>
        <dbReference type="Rhea" id="RHEA-COMP:10748"/>
        <dbReference type="ChEBI" id="CHEBI:83833"/>
        <dbReference type="ChEBI" id="CHEBI:83834"/>
        <dbReference type="EC" id="5.2.1.8"/>
    </reaction>
</comment>
<keyword evidence="5 9" id="KW-0413">Isomerase</keyword>
<dbReference type="Proteomes" id="UP000623509">
    <property type="component" value="Unassembled WGS sequence"/>
</dbReference>
<dbReference type="Gene3D" id="3.10.50.40">
    <property type="match status" value="1"/>
</dbReference>
<dbReference type="PROSITE" id="PS51257">
    <property type="entry name" value="PROKAR_LIPOPROTEIN"/>
    <property type="match status" value="1"/>
</dbReference>
<evidence type="ECO:0000256" key="2">
    <source>
        <dbReference type="ARBA" id="ARBA00007656"/>
    </source>
</evidence>
<dbReference type="Proteomes" id="UP000216107">
    <property type="component" value="Unassembled WGS sequence"/>
</dbReference>
<dbReference type="EMBL" id="NMRN01000041">
    <property type="protein sequence ID" value="PAS92311.1"/>
    <property type="molecule type" value="Genomic_DNA"/>
</dbReference>
<dbReference type="InterPro" id="IPR027304">
    <property type="entry name" value="Trigger_fact/SurA_dom_sf"/>
</dbReference>
<evidence type="ECO:0000256" key="1">
    <source>
        <dbReference type="ARBA" id="ARBA00000971"/>
    </source>
</evidence>
<name>A0A272EQE4_9RHOO</name>
<accession>A0A272EQE4</accession>